<organism evidence="1 2">
    <name type="scientific">Westerdykella ornata</name>
    <dbReference type="NCBI Taxonomy" id="318751"/>
    <lineage>
        <taxon>Eukaryota</taxon>
        <taxon>Fungi</taxon>
        <taxon>Dikarya</taxon>
        <taxon>Ascomycota</taxon>
        <taxon>Pezizomycotina</taxon>
        <taxon>Dothideomycetes</taxon>
        <taxon>Pleosporomycetidae</taxon>
        <taxon>Pleosporales</taxon>
        <taxon>Sporormiaceae</taxon>
        <taxon>Westerdykella</taxon>
    </lineage>
</organism>
<sequence length="374" mass="42190">MPPRIDQAAMVTEAFFAHFLAYFTSDGDFRDLQNENTWIHHLPRLSTDGTNNALNLALRATATAYCATEVNNPSIMQHAFTLYGEALFAHLKLLSSKPKEYTVHMVSTSVLLSIFEAMHATTTDGYYEHINGAVKMMELAGPNQCYGGVLCQLFFHIRTQMAFVNLTSHKSAPVQVRKILVETLEYRRLPVIQQLMDYMAILTELYMRRSNGRSYEQGMDLPAYIHLLSSVNALWAEYQEEAESRGQPLCRLDNVTLDPVFRDAFTALTIAYFCAARVLLAILDPQSMTTRAELTGHCATIISCARYLQTESIGVVYMRMTTPLYLVCLHSPDPLLITETLRMFETWKGGAMKGVTARALEKIYARRNSRTGGH</sequence>
<name>A0A6A6JTK7_WESOR</name>
<keyword evidence="2" id="KW-1185">Reference proteome</keyword>
<dbReference type="GeneID" id="54548445"/>
<protein>
    <submittedName>
        <fullName evidence="1">Uncharacterized protein</fullName>
    </submittedName>
</protein>
<evidence type="ECO:0000313" key="2">
    <source>
        <dbReference type="Proteomes" id="UP000800097"/>
    </source>
</evidence>
<dbReference type="Proteomes" id="UP000800097">
    <property type="component" value="Unassembled WGS sequence"/>
</dbReference>
<proteinExistence type="predicted"/>
<dbReference type="InterPro" id="IPR053178">
    <property type="entry name" value="Osmoadaptation_assoc"/>
</dbReference>
<dbReference type="AlphaFoldDB" id="A0A6A6JTK7"/>
<accession>A0A6A6JTK7</accession>
<gene>
    <name evidence="1" type="ORF">EI97DRAFT_371120</name>
</gene>
<dbReference type="PANTHER" id="PTHR38111:SF11">
    <property type="entry name" value="TRANSCRIPTION FACTOR DOMAIN-CONTAINING PROTEIN-RELATED"/>
    <property type="match status" value="1"/>
</dbReference>
<reference evidence="1" key="1">
    <citation type="journal article" date="2020" name="Stud. Mycol.">
        <title>101 Dothideomycetes genomes: a test case for predicting lifestyles and emergence of pathogens.</title>
        <authorList>
            <person name="Haridas S."/>
            <person name="Albert R."/>
            <person name="Binder M."/>
            <person name="Bloem J."/>
            <person name="Labutti K."/>
            <person name="Salamov A."/>
            <person name="Andreopoulos B."/>
            <person name="Baker S."/>
            <person name="Barry K."/>
            <person name="Bills G."/>
            <person name="Bluhm B."/>
            <person name="Cannon C."/>
            <person name="Castanera R."/>
            <person name="Culley D."/>
            <person name="Daum C."/>
            <person name="Ezra D."/>
            <person name="Gonzalez J."/>
            <person name="Henrissat B."/>
            <person name="Kuo A."/>
            <person name="Liang C."/>
            <person name="Lipzen A."/>
            <person name="Lutzoni F."/>
            <person name="Magnuson J."/>
            <person name="Mondo S."/>
            <person name="Nolan M."/>
            <person name="Ohm R."/>
            <person name="Pangilinan J."/>
            <person name="Park H.-J."/>
            <person name="Ramirez L."/>
            <person name="Alfaro M."/>
            <person name="Sun H."/>
            <person name="Tritt A."/>
            <person name="Yoshinaga Y."/>
            <person name="Zwiers L.-H."/>
            <person name="Turgeon B."/>
            <person name="Goodwin S."/>
            <person name="Spatafora J."/>
            <person name="Crous P."/>
            <person name="Grigoriev I."/>
        </authorList>
    </citation>
    <scope>NUCLEOTIDE SEQUENCE</scope>
    <source>
        <strain evidence="1">CBS 379.55</strain>
    </source>
</reference>
<dbReference type="EMBL" id="ML986486">
    <property type="protein sequence ID" value="KAF2279574.1"/>
    <property type="molecule type" value="Genomic_DNA"/>
</dbReference>
<evidence type="ECO:0000313" key="1">
    <source>
        <dbReference type="EMBL" id="KAF2279574.1"/>
    </source>
</evidence>
<dbReference type="RefSeq" id="XP_033657113.1">
    <property type="nucleotide sequence ID" value="XM_033795270.1"/>
</dbReference>
<dbReference type="OrthoDB" id="3525185at2759"/>
<dbReference type="PANTHER" id="PTHR38111">
    <property type="entry name" value="ZN(2)-C6 FUNGAL-TYPE DOMAIN-CONTAINING PROTEIN-RELATED"/>
    <property type="match status" value="1"/>
</dbReference>